<accession>C5LVX8</accession>
<keyword evidence="12" id="KW-1185">Reference proteome</keyword>
<dbReference type="RefSeq" id="XP_002766397.1">
    <property type="nucleotide sequence ID" value="XM_002766351.1"/>
</dbReference>
<keyword evidence="5" id="KW-0547">Nucleotide-binding</keyword>
<dbReference type="GO" id="GO:0016887">
    <property type="term" value="F:ATP hydrolysis activity"/>
    <property type="evidence" value="ECO:0007669"/>
    <property type="project" value="InterPro"/>
</dbReference>
<feature type="transmembrane region" description="Helical" evidence="9">
    <location>
        <begin position="912"/>
        <end position="935"/>
    </location>
</feature>
<keyword evidence="6" id="KW-0067">ATP-binding</keyword>
<dbReference type="Pfam" id="PF00005">
    <property type="entry name" value="ABC_tran"/>
    <property type="match status" value="2"/>
</dbReference>
<feature type="transmembrane region" description="Helical" evidence="9">
    <location>
        <begin position="350"/>
        <end position="372"/>
    </location>
</feature>
<comment type="similarity">
    <text evidence="2">Belongs to the ABC transporter superfamily. ABCA family.</text>
</comment>
<dbReference type="OMA" id="RDELTQN"/>
<evidence type="ECO:0000256" key="3">
    <source>
        <dbReference type="ARBA" id="ARBA00022448"/>
    </source>
</evidence>
<evidence type="ECO:0000256" key="7">
    <source>
        <dbReference type="ARBA" id="ARBA00022989"/>
    </source>
</evidence>
<feature type="transmembrane region" description="Helical" evidence="9">
    <location>
        <begin position="433"/>
        <end position="451"/>
    </location>
</feature>
<dbReference type="FunFam" id="3.40.50.300:FF:000335">
    <property type="entry name" value="ATP binding cassette subfamily A member 5"/>
    <property type="match status" value="2"/>
</dbReference>
<comment type="subcellular location">
    <subcellularLocation>
        <location evidence="1">Membrane</location>
        <topology evidence="1">Multi-pass membrane protein</topology>
    </subcellularLocation>
</comment>
<dbReference type="SMART" id="SM00382">
    <property type="entry name" value="AAA"/>
    <property type="match status" value="2"/>
</dbReference>
<feature type="transmembrane region" description="Helical" evidence="9">
    <location>
        <begin position="379"/>
        <end position="402"/>
    </location>
</feature>
<dbReference type="CDD" id="cd03263">
    <property type="entry name" value="ABC_subfamily_A"/>
    <property type="match status" value="2"/>
</dbReference>
<dbReference type="EMBL" id="GG686027">
    <property type="protein sequence ID" value="EEQ99114.1"/>
    <property type="molecule type" value="Genomic_DNA"/>
</dbReference>
<evidence type="ECO:0000256" key="4">
    <source>
        <dbReference type="ARBA" id="ARBA00022692"/>
    </source>
</evidence>
<feature type="transmembrane region" description="Helical" evidence="9">
    <location>
        <begin position="1093"/>
        <end position="1118"/>
    </location>
</feature>
<dbReference type="GO" id="GO:0005524">
    <property type="term" value="F:ATP binding"/>
    <property type="evidence" value="ECO:0007669"/>
    <property type="project" value="UniProtKB-KW"/>
</dbReference>
<evidence type="ECO:0000256" key="5">
    <source>
        <dbReference type="ARBA" id="ARBA00022741"/>
    </source>
</evidence>
<dbReference type="Proteomes" id="UP000007800">
    <property type="component" value="Unassembled WGS sequence"/>
</dbReference>
<dbReference type="InterPro" id="IPR017871">
    <property type="entry name" value="ABC_transporter-like_CS"/>
</dbReference>
<dbReference type="InParanoid" id="C5LVX8"/>
<feature type="transmembrane region" description="Helical" evidence="9">
    <location>
        <begin position="408"/>
        <end position="426"/>
    </location>
</feature>
<sequence>MSIATSPVADPSHTRGLLRKQVLALTKKNFILSRRSKITVCCEILLPLFVAVITFVVAPLVNPGSRDLRTIPEAPYPYNLNTGVRNGSFFYASGLRKVYDKFPQFAAVTPFDDMFNKSNSVLMLLTCACQRLAIGPAGSREAEEFAAYLNGEFNAVFKGIRLPQCKRSPIITITTSIDDPSEYVRSSDYGSSSAPLLCGYMDVSNPSELLIMGNATIGDRRQFSAISIDYSENNKFWYGENGDIQHGDPDENGLIYYSALNFPAFFGAYMDFQRGEHRPIAGLYPVPYNAYSTRSSGSDLKLLGNVLGPFLYTFSAFSVARKLISERKGRLREGMRIMGLYDFPYNVSWYLWYVTFYFVFSIVVAALSLIVLPIVSALWLFILSLLYFFGSLSFAFAISTLFENPNSGSTLTAVIYYVVAISVSVIDRETSKWAISLLPQCAFTLIVQNLGQQLFLGLETPSATLAYQNFTLLQGLVILIVDFILWTLLYLYLDQVVPHEYRATRRFYFLFTRGFLREMFGKDEEVPSRGEATDIVHSESSSVTMAEGIERLKGFIQVDFGNVHAVDGLDLTMYRDELFVLLGHNGAGKSTTINVLSGMIRPKSGDVTIFNREVPTEMPIIRRSMGVCPQNNVLWDDLTVSEHFELFANIRGLSRDKYALDFATEMELGHKFGARVKTLSGGMKRKLSVGLAFVGDSKLVILDEPSSGMDPSARRRMWDFLRSKREGRILCITTHYMDEADVLADRVGIMENGKLTAYGTTSFLKQQFGAGYTLSIAKKDSTTPDDPLIDAVRENTDDPSSVRVRSSAGQELALQIPFENAPNLPSVFDALNVFKSEGEISSYGISVTTMEDVFLNVARRSHGDDEQLSRLRSRTYTNEDKSVMHDVPVKPHPMQQFFGLMTRRVKYAWRNWPGTLAALTIPFLVILILMGLQYLGVSVPDARSLALRWSGGTPYGISQQDHIIGRWDLMNPDVVTVQRGSVDLPDINSATPLTSEEFQVCSQWRPYEMIPLTNVSSNFNLCAGILRFSASLLGEDTAWFEVTALGVTSRSVFADMTALHMVPFALAGSEAPGVVNFPFPHTAYQNSKSRSNIVLTLAVGGYFAIALTVISGSLLSYVMMEKTKGIKEQLYVSGCGLLTYWVTSWIFDFFITFIAICPTWIPLAIFDIEAYLDPSNMVAVWVLLIGFCFAMPPFNYLVSLLSRTNTIATYIQVASGVGGGLIGSFVVAILYFGVVAPELGLALTWILRMVPTFPVAQALTTLFFTYLGFLSRPSGGAVRTNAFDSQMLNTCSEVRLKGLDDKIYDTCLGVAGDDVIMLFLFGVIYFGLTILIDYKKNDDKWNPDRDLSVPSEKLGVEDERVIAEKDRVSKLDPTTQMIYFKDLKKVFYPGKKNEASPLIRNVWAVRGINYALADGGVFGLLGVNGAGKTTTFRMLCGLIRPSSGHISLIGQPLLGNVYEVRQNIGYCPQDSPLLEGLTTEEHLMLYGRIRGVSSAVLKDHVIELLGILQLERYAAKMATRLSGGNQRKLCVGIALVGQPSVVFLDEPTTGVDPDARRRIWDVIHKIAHGRAKSSAVVLTTHSMEEADALCETMVIQVDGQFRCIGSSQQIKTDYGQGFKLWISFTELSPAASAELLRKFPVLKEAVEKDNSQRLTLTDEELTTSLSLLGITEPRVIQSIMTTGTLNEYDNKRIFTISSLSAAVMSGALHVRALHWMHSHISPECESVGEIGEFSLPRTISLGEVFSKLSDSNIKEELCFNDFQLSQTTLEQIFNRFAHGDHSV</sequence>
<feature type="domain" description="ABC transporter" evidence="10">
    <location>
        <begin position="1378"/>
        <end position="1623"/>
    </location>
</feature>
<evidence type="ECO:0000256" key="8">
    <source>
        <dbReference type="ARBA" id="ARBA00023136"/>
    </source>
</evidence>
<dbReference type="PANTHER" id="PTHR19229:SF250">
    <property type="entry name" value="ABC TRANSPORTER DOMAIN-CONTAINING PROTEIN-RELATED"/>
    <property type="match status" value="1"/>
</dbReference>
<dbReference type="SUPFAM" id="SSF52540">
    <property type="entry name" value="P-loop containing nucleoside triphosphate hydrolases"/>
    <property type="match status" value="2"/>
</dbReference>
<dbReference type="InterPro" id="IPR003593">
    <property type="entry name" value="AAA+_ATPase"/>
</dbReference>
<evidence type="ECO:0000256" key="9">
    <source>
        <dbReference type="SAM" id="Phobius"/>
    </source>
</evidence>
<dbReference type="PANTHER" id="PTHR19229">
    <property type="entry name" value="ATP-BINDING CASSETTE TRANSPORTER SUBFAMILY A ABCA"/>
    <property type="match status" value="1"/>
</dbReference>
<keyword evidence="8 9" id="KW-0472">Membrane</keyword>
<dbReference type="OrthoDB" id="311765at2759"/>
<evidence type="ECO:0000313" key="12">
    <source>
        <dbReference type="Proteomes" id="UP000007800"/>
    </source>
</evidence>
<keyword evidence="7 9" id="KW-1133">Transmembrane helix</keyword>
<organism evidence="12">
    <name type="scientific">Perkinsus marinus (strain ATCC 50983 / TXsc)</name>
    <dbReference type="NCBI Taxonomy" id="423536"/>
    <lineage>
        <taxon>Eukaryota</taxon>
        <taxon>Sar</taxon>
        <taxon>Alveolata</taxon>
        <taxon>Perkinsozoa</taxon>
        <taxon>Perkinsea</taxon>
        <taxon>Perkinsida</taxon>
        <taxon>Perkinsidae</taxon>
        <taxon>Perkinsus</taxon>
    </lineage>
</organism>
<name>C5LVX8_PERM5</name>
<reference evidence="11 12" key="1">
    <citation type="submission" date="2008-07" db="EMBL/GenBank/DDBJ databases">
        <authorList>
            <person name="El-Sayed N."/>
            <person name="Caler E."/>
            <person name="Inman J."/>
            <person name="Amedeo P."/>
            <person name="Hass B."/>
            <person name="Wortman J."/>
        </authorList>
    </citation>
    <scope>NUCLEOTIDE SEQUENCE [LARGE SCALE GENOMIC DNA]</scope>
    <source>
        <strain evidence="12">ATCC 50983 / TXsc</strain>
    </source>
</reference>
<dbReference type="GO" id="GO:0016020">
    <property type="term" value="C:membrane"/>
    <property type="evidence" value="ECO:0007669"/>
    <property type="project" value="UniProtKB-SubCell"/>
</dbReference>
<dbReference type="InterPro" id="IPR003439">
    <property type="entry name" value="ABC_transporter-like_ATP-bd"/>
</dbReference>
<feature type="transmembrane region" description="Helical" evidence="9">
    <location>
        <begin position="38"/>
        <end position="61"/>
    </location>
</feature>
<gene>
    <name evidence="11" type="ORF">Pmar_PMAR016684</name>
</gene>
<dbReference type="GO" id="GO:0005319">
    <property type="term" value="F:lipid transporter activity"/>
    <property type="evidence" value="ECO:0007669"/>
    <property type="project" value="TreeGrafter"/>
</dbReference>
<feature type="transmembrane region" description="Helical" evidence="9">
    <location>
        <begin position="471"/>
        <end position="493"/>
    </location>
</feature>
<evidence type="ECO:0000256" key="1">
    <source>
        <dbReference type="ARBA" id="ARBA00004141"/>
    </source>
</evidence>
<protein>
    <recommendedName>
        <fullName evidence="10">ABC transporter domain-containing protein</fullName>
    </recommendedName>
</protein>
<feature type="transmembrane region" description="Helical" evidence="9">
    <location>
        <begin position="1315"/>
        <end position="1334"/>
    </location>
</feature>
<dbReference type="GO" id="GO:0140359">
    <property type="term" value="F:ABC-type transporter activity"/>
    <property type="evidence" value="ECO:0007669"/>
    <property type="project" value="InterPro"/>
</dbReference>
<dbReference type="PROSITE" id="PS50893">
    <property type="entry name" value="ABC_TRANSPORTER_2"/>
    <property type="match status" value="2"/>
</dbReference>
<feature type="domain" description="ABC transporter" evidence="10">
    <location>
        <begin position="550"/>
        <end position="777"/>
    </location>
</feature>
<dbReference type="InterPro" id="IPR026082">
    <property type="entry name" value="ABCA"/>
</dbReference>
<dbReference type="InterPro" id="IPR013525">
    <property type="entry name" value="ABC2_TM"/>
</dbReference>
<keyword evidence="3" id="KW-0813">Transport</keyword>
<feature type="transmembrane region" description="Helical" evidence="9">
    <location>
        <begin position="1178"/>
        <end position="1198"/>
    </location>
</feature>
<feature type="transmembrane region" description="Helical" evidence="9">
    <location>
        <begin position="1210"/>
        <end position="1233"/>
    </location>
</feature>
<evidence type="ECO:0000256" key="6">
    <source>
        <dbReference type="ARBA" id="ARBA00022840"/>
    </source>
</evidence>
<evidence type="ECO:0000256" key="2">
    <source>
        <dbReference type="ARBA" id="ARBA00008869"/>
    </source>
</evidence>
<evidence type="ECO:0000259" key="10">
    <source>
        <dbReference type="PROSITE" id="PS50893"/>
    </source>
</evidence>
<keyword evidence="4 9" id="KW-0812">Transmembrane</keyword>
<dbReference type="GeneID" id="9044607"/>
<dbReference type="PROSITE" id="PS00211">
    <property type="entry name" value="ABC_TRANSPORTER_1"/>
    <property type="match status" value="2"/>
</dbReference>
<dbReference type="Gene3D" id="3.40.50.300">
    <property type="entry name" value="P-loop containing nucleotide triphosphate hydrolases"/>
    <property type="match status" value="2"/>
</dbReference>
<feature type="transmembrane region" description="Helical" evidence="9">
    <location>
        <begin position="1245"/>
        <end position="1269"/>
    </location>
</feature>
<dbReference type="Pfam" id="PF12698">
    <property type="entry name" value="ABC2_membrane_3"/>
    <property type="match status" value="2"/>
</dbReference>
<feature type="transmembrane region" description="Helical" evidence="9">
    <location>
        <begin position="1138"/>
        <end position="1166"/>
    </location>
</feature>
<dbReference type="InterPro" id="IPR027417">
    <property type="entry name" value="P-loop_NTPase"/>
</dbReference>
<evidence type="ECO:0000313" key="11">
    <source>
        <dbReference type="EMBL" id="EEQ99114.1"/>
    </source>
</evidence>
<proteinExistence type="inferred from homology"/>